<feature type="transmembrane region" description="Helical" evidence="1">
    <location>
        <begin position="83"/>
        <end position="106"/>
    </location>
</feature>
<accession>A0ABW5XWF7</accession>
<sequence length="144" mass="16895">MSENKPTLHELKDMSIRKLYDVVKKDEQDNYPLLRQFEDKEVAFLKEKVSIDWQYNRIFQPFAIFLTTITVALAAYMKLSDVHLPIGAAFAFLSTTLFATIWLNVFTIERNYCCRKLELMLAYFHYHEQPAPDPKAISLQKIKA</sequence>
<keyword evidence="3" id="KW-1185">Reference proteome</keyword>
<reference evidence="3" key="1">
    <citation type="journal article" date="2019" name="Int. J. Syst. Evol. Microbiol.">
        <title>The Global Catalogue of Microorganisms (GCM) 10K type strain sequencing project: providing services to taxonomists for standard genome sequencing and annotation.</title>
        <authorList>
            <consortium name="The Broad Institute Genomics Platform"/>
            <consortium name="The Broad Institute Genome Sequencing Center for Infectious Disease"/>
            <person name="Wu L."/>
            <person name="Ma J."/>
        </authorList>
    </citation>
    <scope>NUCLEOTIDE SEQUENCE [LARGE SCALE GENOMIC DNA]</scope>
    <source>
        <strain evidence="3">KCTC 33522</strain>
    </source>
</reference>
<gene>
    <name evidence="2" type="ORF">ACFSY7_02335</name>
</gene>
<keyword evidence="1" id="KW-1133">Transmembrane helix</keyword>
<keyword evidence="1" id="KW-0472">Membrane</keyword>
<organism evidence="2 3">
    <name type="scientific">Kurthia populi</name>
    <dbReference type="NCBI Taxonomy" id="1562132"/>
    <lineage>
        <taxon>Bacteria</taxon>
        <taxon>Bacillati</taxon>
        <taxon>Bacillota</taxon>
        <taxon>Bacilli</taxon>
        <taxon>Bacillales</taxon>
        <taxon>Caryophanaceae</taxon>
        <taxon>Kurthia</taxon>
    </lineage>
</organism>
<evidence type="ECO:0000313" key="2">
    <source>
        <dbReference type="EMBL" id="MFD2867338.1"/>
    </source>
</evidence>
<evidence type="ECO:0000313" key="3">
    <source>
        <dbReference type="Proteomes" id="UP001597568"/>
    </source>
</evidence>
<dbReference type="Proteomes" id="UP001597568">
    <property type="component" value="Unassembled WGS sequence"/>
</dbReference>
<evidence type="ECO:0008006" key="4">
    <source>
        <dbReference type="Google" id="ProtNLM"/>
    </source>
</evidence>
<proteinExistence type="predicted"/>
<feature type="transmembrane region" description="Helical" evidence="1">
    <location>
        <begin position="58"/>
        <end position="77"/>
    </location>
</feature>
<comment type="caution">
    <text evidence="2">The sequence shown here is derived from an EMBL/GenBank/DDBJ whole genome shotgun (WGS) entry which is preliminary data.</text>
</comment>
<dbReference type="EMBL" id="JBHUOR010000014">
    <property type="protein sequence ID" value="MFD2867338.1"/>
    <property type="molecule type" value="Genomic_DNA"/>
</dbReference>
<name>A0ABW5XWF7_9BACL</name>
<evidence type="ECO:0000256" key="1">
    <source>
        <dbReference type="SAM" id="Phobius"/>
    </source>
</evidence>
<protein>
    <recommendedName>
        <fullName evidence="4">DUF4231 domain-containing protein</fullName>
    </recommendedName>
</protein>
<dbReference type="RefSeq" id="WP_380146670.1">
    <property type="nucleotide sequence ID" value="NZ_JBHUOR010000014.1"/>
</dbReference>
<keyword evidence="1" id="KW-0812">Transmembrane</keyword>